<feature type="compositionally biased region" description="Basic and acidic residues" evidence="1">
    <location>
        <begin position="40"/>
        <end position="102"/>
    </location>
</feature>
<proteinExistence type="predicted"/>
<sequence>MSEPIKNLPPVHAQTPSRALAEEQERALDHQRTWVVRRGQQQEERRQGERRKGERRQKERRADERRSEDRRQGGRLSDDRRTLDRRKGDRRGDDRRAGDRRASSGQSTLKPKPGASLKSKSGGKRRRGIIDDYA</sequence>
<evidence type="ECO:0000313" key="2">
    <source>
        <dbReference type="EMBL" id="NEV60516.1"/>
    </source>
</evidence>
<reference evidence="2 3" key="1">
    <citation type="submission" date="2020-02" db="EMBL/GenBank/DDBJ databases">
        <title>Genome sequences of Thiorhodococcus mannitoliphagus and Thiorhodococcus minor, purple sulfur photosynthetic bacteria in the gammaproteobacterial family, Chromatiaceae.</title>
        <authorList>
            <person name="Aviles F.A."/>
            <person name="Meyer T.E."/>
            <person name="Kyndt J.A."/>
        </authorList>
    </citation>
    <scope>NUCLEOTIDE SEQUENCE [LARGE SCALE GENOMIC DNA]</scope>
    <source>
        <strain evidence="2 3">DSM 11518</strain>
    </source>
</reference>
<keyword evidence="3" id="KW-1185">Reference proteome</keyword>
<dbReference type="Proteomes" id="UP000483379">
    <property type="component" value="Unassembled WGS sequence"/>
</dbReference>
<feature type="compositionally biased region" description="Basic and acidic residues" evidence="1">
    <location>
        <begin position="20"/>
        <end position="32"/>
    </location>
</feature>
<gene>
    <name evidence="2" type="ORF">G3446_01185</name>
</gene>
<dbReference type="AlphaFoldDB" id="A0A6M0JSM0"/>
<feature type="region of interest" description="Disordered" evidence="1">
    <location>
        <begin position="1"/>
        <end position="134"/>
    </location>
</feature>
<comment type="caution">
    <text evidence="2">The sequence shown here is derived from an EMBL/GenBank/DDBJ whole genome shotgun (WGS) entry which is preliminary data.</text>
</comment>
<dbReference type="RefSeq" id="WP_164450557.1">
    <property type="nucleotide sequence ID" value="NZ_JAAIJQ010000002.1"/>
</dbReference>
<evidence type="ECO:0000313" key="3">
    <source>
        <dbReference type="Proteomes" id="UP000483379"/>
    </source>
</evidence>
<dbReference type="EMBL" id="JAAIJQ010000002">
    <property type="protein sequence ID" value="NEV60516.1"/>
    <property type="molecule type" value="Genomic_DNA"/>
</dbReference>
<evidence type="ECO:0000256" key="1">
    <source>
        <dbReference type="SAM" id="MobiDB-lite"/>
    </source>
</evidence>
<name>A0A6M0JSM0_9GAMM</name>
<accession>A0A6M0JSM0</accession>
<protein>
    <submittedName>
        <fullName evidence="2">Uncharacterized protein</fullName>
    </submittedName>
</protein>
<organism evidence="2 3">
    <name type="scientific">Thiorhodococcus minor</name>
    <dbReference type="NCBI Taxonomy" id="57489"/>
    <lineage>
        <taxon>Bacteria</taxon>
        <taxon>Pseudomonadati</taxon>
        <taxon>Pseudomonadota</taxon>
        <taxon>Gammaproteobacteria</taxon>
        <taxon>Chromatiales</taxon>
        <taxon>Chromatiaceae</taxon>
        <taxon>Thiorhodococcus</taxon>
    </lineage>
</organism>